<name>A0AA38HG17_9TREE</name>
<dbReference type="RefSeq" id="XP_052949504.1">
    <property type="nucleotide sequence ID" value="XM_053086062.1"/>
</dbReference>
<keyword evidence="2" id="KW-0378">Hydrolase</keyword>
<dbReference type="EMBL" id="JAKWFO010000001">
    <property type="protein sequence ID" value="KAI9639727.1"/>
    <property type="molecule type" value="Genomic_DNA"/>
</dbReference>
<dbReference type="InterPro" id="IPR051044">
    <property type="entry name" value="MAG_DAG_Lipase"/>
</dbReference>
<dbReference type="Proteomes" id="UP001164286">
    <property type="component" value="Unassembled WGS sequence"/>
</dbReference>
<dbReference type="Pfam" id="PF12146">
    <property type="entry name" value="Hydrolase_4"/>
    <property type="match status" value="1"/>
</dbReference>
<reference evidence="2" key="1">
    <citation type="journal article" date="2022" name="G3 (Bethesda)">
        <title>High quality genome of the basidiomycete yeast Dioszegia hungarica PDD-24b-2 isolated from cloud water.</title>
        <authorList>
            <person name="Jarrige D."/>
            <person name="Haridas S."/>
            <person name="Bleykasten-Grosshans C."/>
            <person name="Joly M."/>
            <person name="Nadalig T."/>
            <person name="Sancelme M."/>
            <person name="Vuilleumier S."/>
            <person name="Grigoriev I.V."/>
            <person name="Amato P."/>
            <person name="Bringel F."/>
        </authorList>
    </citation>
    <scope>NUCLEOTIDE SEQUENCE</scope>
    <source>
        <strain evidence="2">PDD-24b-2</strain>
    </source>
</reference>
<evidence type="ECO:0000313" key="2">
    <source>
        <dbReference type="EMBL" id="KAI9639727.1"/>
    </source>
</evidence>
<evidence type="ECO:0000259" key="1">
    <source>
        <dbReference type="Pfam" id="PF12146"/>
    </source>
</evidence>
<sequence length="319" mass="34788">MSNINVTKEWVLAEDGTPFYTTKWAPVSETPKAYVLFVHGYAEHIARYDHFFPLLAAPPHSLHVTAYDQRGHGRTAYEPLTEASPQTGGWAQMLPDMEFFVKRESERAVKKGKKLFLWGHSMGGGQTLAFATRPSAPPSPSTLSLLTGCIASSPLIRQTHPASSIKTTAGGLAARLTPNLLIPTPLKYEDLSHDSAMNESNRLDPMCEQRGSVLGVSDMLQGGMGLDTAETWKRWPKGLGLMMYHGSADGICDPEATKRFFAGVDAPHKRLDIIEGMRHETHNELAPTPEHVAKMVAEWVHEMADGSAGVAGSTGQSKL</sequence>
<protein>
    <submittedName>
        <fullName evidence="2">Alpha/Beta hydrolase protein</fullName>
    </submittedName>
</protein>
<gene>
    <name evidence="2" type="ORF">MKK02DRAFT_19238</name>
</gene>
<dbReference type="PANTHER" id="PTHR11614">
    <property type="entry name" value="PHOSPHOLIPASE-RELATED"/>
    <property type="match status" value="1"/>
</dbReference>
<keyword evidence="3" id="KW-1185">Reference proteome</keyword>
<dbReference type="GO" id="GO:0016787">
    <property type="term" value="F:hydrolase activity"/>
    <property type="evidence" value="ECO:0007669"/>
    <property type="project" value="UniProtKB-KW"/>
</dbReference>
<dbReference type="GeneID" id="77725263"/>
<comment type="caution">
    <text evidence="2">The sequence shown here is derived from an EMBL/GenBank/DDBJ whole genome shotgun (WGS) entry which is preliminary data.</text>
</comment>
<dbReference type="Gene3D" id="3.40.50.1820">
    <property type="entry name" value="alpha/beta hydrolase"/>
    <property type="match status" value="1"/>
</dbReference>
<dbReference type="SUPFAM" id="SSF53474">
    <property type="entry name" value="alpha/beta-Hydrolases"/>
    <property type="match status" value="1"/>
</dbReference>
<dbReference type="AlphaFoldDB" id="A0AA38HG17"/>
<dbReference type="InterPro" id="IPR022742">
    <property type="entry name" value="Hydrolase_4"/>
</dbReference>
<feature type="domain" description="Serine aminopeptidase S33" evidence="1">
    <location>
        <begin position="30"/>
        <end position="285"/>
    </location>
</feature>
<proteinExistence type="predicted"/>
<organism evidence="2 3">
    <name type="scientific">Dioszegia hungarica</name>
    <dbReference type="NCBI Taxonomy" id="4972"/>
    <lineage>
        <taxon>Eukaryota</taxon>
        <taxon>Fungi</taxon>
        <taxon>Dikarya</taxon>
        <taxon>Basidiomycota</taxon>
        <taxon>Agaricomycotina</taxon>
        <taxon>Tremellomycetes</taxon>
        <taxon>Tremellales</taxon>
        <taxon>Bulleribasidiaceae</taxon>
        <taxon>Dioszegia</taxon>
    </lineage>
</organism>
<evidence type="ECO:0000313" key="3">
    <source>
        <dbReference type="Proteomes" id="UP001164286"/>
    </source>
</evidence>
<dbReference type="InterPro" id="IPR029058">
    <property type="entry name" value="AB_hydrolase_fold"/>
</dbReference>
<accession>A0AA38HG17</accession>